<feature type="region of interest" description="Disordered" evidence="1">
    <location>
        <begin position="15"/>
        <end position="36"/>
    </location>
</feature>
<evidence type="ECO:0000313" key="3">
    <source>
        <dbReference type="Proteomes" id="UP000053268"/>
    </source>
</evidence>
<gene>
    <name evidence="2" type="ORF">RR46_13002</name>
</gene>
<keyword evidence="3" id="KW-1185">Reference proteome</keyword>
<accession>A0A194PKI3</accession>
<evidence type="ECO:0000256" key="1">
    <source>
        <dbReference type="SAM" id="MobiDB-lite"/>
    </source>
</evidence>
<name>A0A194PKI3_PAPXU</name>
<proteinExistence type="predicted"/>
<dbReference type="EMBL" id="KQ459601">
    <property type="protein sequence ID" value="KPI93837.1"/>
    <property type="molecule type" value="Genomic_DNA"/>
</dbReference>
<dbReference type="Proteomes" id="UP000053268">
    <property type="component" value="Unassembled WGS sequence"/>
</dbReference>
<evidence type="ECO:0000313" key="2">
    <source>
        <dbReference type="EMBL" id="KPI93837.1"/>
    </source>
</evidence>
<sequence length="127" mass="13756">MLRCAGVDERFGGRDATDVRMRSPASGSRNGAVREGRGFLCGPGRSAVRCDGRAAGARWRGPAAHVRRAQSPGRCGRWARRGAGRRPAPAPPHPAASPLLQYAQFHYHTTFVHRRSGRSLFVSQPAI</sequence>
<dbReference type="AlphaFoldDB" id="A0A194PKI3"/>
<organism evidence="2 3">
    <name type="scientific">Papilio xuthus</name>
    <name type="common">Asian swallowtail butterfly</name>
    <dbReference type="NCBI Taxonomy" id="66420"/>
    <lineage>
        <taxon>Eukaryota</taxon>
        <taxon>Metazoa</taxon>
        <taxon>Ecdysozoa</taxon>
        <taxon>Arthropoda</taxon>
        <taxon>Hexapoda</taxon>
        <taxon>Insecta</taxon>
        <taxon>Pterygota</taxon>
        <taxon>Neoptera</taxon>
        <taxon>Endopterygota</taxon>
        <taxon>Lepidoptera</taxon>
        <taxon>Glossata</taxon>
        <taxon>Ditrysia</taxon>
        <taxon>Papilionoidea</taxon>
        <taxon>Papilionidae</taxon>
        <taxon>Papilioninae</taxon>
        <taxon>Papilio</taxon>
    </lineage>
</organism>
<protein>
    <submittedName>
        <fullName evidence="2">Uncharacterized protein</fullName>
    </submittedName>
</protein>
<feature type="region of interest" description="Disordered" evidence="1">
    <location>
        <begin position="61"/>
        <end position="96"/>
    </location>
</feature>
<reference evidence="2 3" key="1">
    <citation type="journal article" date="2015" name="Nat. Commun.">
        <title>Outbred genome sequencing and CRISPR/Cas9 gene editing in butterflies.</title>
        <authorList>
            <person name="Li X."/>
            <person name="Fan D."/>
            <person name="Zhang W."/>
            <person name="Liu G."/>
            <person name="Zhang L."/>
            <person name="Zhao L."/>
            <person name="Fang X."/>
            <person name="Chen L."/>
            <person name="Dong Y."/>
            <person name="Chen Y."/>
            <person name="Ding Y."/>
            <person name="Zhao R."/>
            <person name="Feng M."/>
            <person name="Zhu Y."/>
            <person name="Feng Y."/>
            <person name="Jiang X."/>
            <person name="Zhu D."/>
            <person name="Xiang H."/>
            <person name="Feng X."/>
            <person name="Li S."/>
            <person name="Wang J."/>
            <person name="Zhang G."/>
            <person name="Kronforst M.R."/>
            <person name="Wang W."/>
        </authorList>
    </citation>
    <scope>NUCLEOTIDE SEQUENCE [LARGE SCALE GENOMIC DNA]</scope>
    <source>
        <strain evidence="2">Ya'a_city_454_Px</strain>
        <tissue evidence="2">Whole body</tissue>
    </source>
</reference>